<comment type="catalytic activity">
    <reaction evidence="13">
        <text>2 D-alanine + ATP = D-alanyl-D-alanine + ADP + phosphate + H(+)</text>
        <dbReference type="Rhea" id="RHEA:11224"/>
        <dbReference type="ChEBI" id="CHEBI:15378"/>
        <dbReference type="ChEBI" id="CHEBI:30616"/>
        <dbReference type="ChEBI" id="CHEBI:43474"/>
        <dbReference type="ChEBI" id="CHEBI:57416"/>
        <dbReference type="ChEBI" id="CHEBI:57822"/>
        <dbReference type="ChEBI" id="CHEBI:456216"/>
        <dbReference type="EC" id="6.3.2.4"/>
    </reaction>
</comment>
<dbReference type="SUPFAM" id="SSF56059">
    <property type="entry name" value="Glutathione synthetase ATP-binding domain-like"/>
    <property type="match status" value="1"/>
</dbReference>
<evidence type="ECO:0000256" key="1">
    <source>
        <dbReference type="ARBA" id="ARBA00001936"/>
    </source>
</evidence>
<name>A0A7V3E8V3_9BACT</name>
<dbReference type="Gene3D" id="3.30.1490.20">
    <property type="entry name" value="ATP-grasp fold, A domain"/>
    <property type="match status" value="1"/>
</dbReference>
<comment type="subcellular location">
    <subcellularLocation>
        <location evidence="3">Cytoplasm</location>
    </subcellularLocation>
</comment>
<gene>
    <name evidence="16" type="ORF">ENS31_14840</name>
</gene>
<sequence>MNVALAFNVKPESETFIESVSPNSQKSNSPYKTSQDTFAEWDTWETINALRDALSIYHDVTLIEANEDAFEKFRQQRPDIVFNIAEGAFGVSREAQIPAMLDMLQIPYTGSDALTLAICLDKARTKEILSYYKIPNAKFFVADSVNEIRQNHFSYPLIVKPICEGSSKGIFSSSFVTNPNELLSEVERINSEYDQSALIEEFLPGREFTVAILGNGNETKTLPIIEIRYDKYPEGVKPLYSYEAKWILDTKESDFEVFDCPANLDKALEEKIIKVCLDTYKVLRCRDWSRIDVRLDKNGEPNIIEINPLPGIMPDPRENSSYPKAARAAGMTYDEMINSVLLAGCKRYNLA</sequence>
<comment type="cofactor">
    <cofactor evidence="1">
        <name>Mn(2+)</name>
        <dbReference type="ChEBI" id="CHEBI:29035"/>
    </cofactor>
</comment>
<evidence type="ECO:0000256" key="6">
    <source>
        <dbReference type="ARBA" id="ARBA00022490"/>
    </source>
</evidence>
<evidence type="ECO:0000256" key="4">
    <source>
        <dbReference type="ARBA" id="ARBA00010871"/>
    </source>
</evidence>
<keyword evidence="7" id="KW-0436">Ligase</keyword>
<dbReference type="GO" id="GO:0046872">
    <property type="term" value="F:metal ion binding"/>
    <property type="evidence" value="ECO:0007669"/>
    <property type="project" value="InterPro"/>
</dbReference>
<proteinExistence type="inferred from homology"/>
<keyword evidence="6" id="KW-0963">Cytoplasm</keyword>
<comment type="cofactor">
    <cofactor evidence="2">
        <name>Mg(2+)</name>
        <dbReference type="ChEBI" id="CHEBI:18420"/>
    </cofactor>
</comment>
<evidence type="ECO:0000313" key="16">
    <source>
        <dbReference type="EMBL" id="HFI92793.1"/>
    </source>
</evidence>
<accession>A0A7V3E8V3</accession>
<evidence type="ECO:0000256" key="11">
    <source>
        <dbReference type="ARBA" id="ARBA00022984"/>
    </source>
</evidence>
<evidence type="ECO:0000256" key="13">
    <source>
        <dbReference type="ARBA" id="ARBA00047614"/>
    </source>
</evidence>
<dbReference type="InterPro" id="IPR011095">
    <property type="entry name" value="Dala_Dala_lig_C"/>
</dbReference>
<keyword evidence="11" id="KW-0573">Peptidoglycan synthesis</keyword>
<dbReference type="PANTHER" id="PTHR23132">
    <property type="entry name" value="D-ALANINE--D-ALANINE LIGASE"/>
    <property type="match status" value="1"/>
</dbReference>
<evidence type="ECO:0000256" key="8">
    <source>
        <dbReference type="ARBA" id="ARBA00022741"/>
    </source>
</evidence>
<evidence type="ECO:0000256" key="10">
    <source>
        <dbReference type="ARBA" id="ARBA00022960"/>
    </source>
</evidence>
<comment type="caution">
    <text evidence="16">The sequence shown here is derived from an EMBL/GenBank/DDBJ whole genome shotgun (WGS) entry which is preliminary data.</text>
</comment>
<keyword evidence="9 14" id="KW-0067">ATP-binding</keyword>
<keyword evidence="10" id="KW-0133">Cell shape</keyword>
<dbReference type="InterPro" id="IPR011761">
    <property type="entry name" value="ATP-grasp"/>
</dbReference>
<keyword evidence="12" id="KW-0961">Cell wall biogenesis/degradation</keyword>
<dbReference type="InterPro" id="IPR016185">
    <property type="entry name" value="PreATP-grasp_dom_sf"/>
</dbReference>
<dbReference type="GO" id="GO:0009252">
    <property type="term" value="P:peptidoglycan biosynthetic process"/>
    <property type="evidence" value="ECO:0007669"/>
    <property type="project" value="UniProtKB-KW"/>
</dbReference>
<reference evidence="16" key="1">
    <citation type="journal article" date="2020" name="mSystems">
        <title>Genome- and Community-Level Interaction Insights into Carbon Utilization and Element Cycling Functions of Hydrothermarchaeota in Hydrothermal Sediment.</title>
        <authorList>
            <person name="Zhou Z."/>
            <person name="Liu Y."/>
            <person name="Xu W."/>
            <person name="Pan J."/>
            <person name="Luo Z.H."/>
            <person name="Li M."/>
        </authorList>
    </citation>
    <scope>NUCLEOTIDE SEQUENCE [LARGE SCALE GENOMIC DNA]</scope>
    <source>
        <strain evidence="16">SpSt-479</strain>
    </source>
</reference>
<dbReference type="PROSITE" id="PS00844">
    <property type="entry name" value="DALA_DALA_LIGASE_2"/>
    <property type="match status" value="1"/>
</dbReference>
<feature type="domain" description="ATP-grasp" evidence="15">
    <location>
        <begin position="126"/>
        <end position="342"/>
    </location>
</feature>
<dbReference type="EC" id="6.3.2.4" evidence="5"/>
<dbReference type="Pfam" id="PF07478">
    <property type="entry name" value="Dala_Dala_lig_C"/>
    <property type="match status" value="1"/>
</dbReference>
<dbReference type="InterPro" id="IPR000291">
    <property type="entry name" value="D-Ala_lig_Van_CS"/>
</dbReference>
<evidence type="ECO:0000259" key="15">
    <source>
        <dbReference type="PROSITE" id="PS50975"/>
    </source>
</evidence>
<dbReference type="EMBL" id="DSUJ01000011">
    <property type="protein sequence ID" value="HFI92793.1"/>
    <property type="molecule type" value="Genomic_DNA"/>
</dbReference>
<dbReference type="InterPro" id="IPR013815">
    <property type="entry name" value="ATP_grasp_subdomain_1"/>
</dbReference>
<dbReference type="PANTHER" id="PTHR23132:SF23">
    <property type="entry name" value="D-ALANINE--D-ALANINE LIGASE B"/>
    <property type="match status" value="1"/>
</dbReference>
<evidence type="ECO:0000256" key="9">
    <source>
        <dbReference type="ARBA" id="ARBA00022840"/>
    </source>
</evidence>
<evidence type="ECO:0000256" key="7">
    <source>
        <dbReference type="ARBA" id="ARBA00022598"/>
    </source>
</evidence>
<keyword evidence="8 14" id="KW-0547">Nucleotide-binding</keyword>
<dbReference type="GO" id="GO:0008360">
    <property type="term" value="P:regulation of cell shape"/>
    <property type="evidence" value="ECO:0007669"/>
    <property type="project" value="UniProtKB-KW"/>
</dbReference>
<dbReference type="GO" id="GO:0005524">
    <property type="term" value="F:ATP binding"/>
    <property type="evidence" value="ECO:0007669"/>
    <property type="project" value="UniProtKB-UniRule"/>
</dbReference>
<dbReference type="Gene3D" id="3.30.470.20">
    <property type="entry name" value="ATP-grasp fold, B domain"/>
    <property type="match status" value="1"/>
</dbReference>
<dbReference type="PROSITE" id="PS50975">
    <property type="entry name" value="ATP_GRASP"/>
    <property type="match status" value="1"/>
</dbReference>
<dbReference type="Gene3D" id="3.40.50.20">
    <property type="match status" value="1"/>
</dbReference>
<evidence type="ECO:0000256" key="14">
    <source>
        <dbReference type="PROSITE-ProRule" id="PRU00409"/>
    </source>
</evidence>
<evidence type="ECO:0000256" key="2">
    <source>
        <dbReference type="ARBA" id="ARBA00001946"/>
    </source>
</evidence>
<dbReference type="AlphaFoldDB" id="A0A7V3E8V3"/>
<organism evidence="16">
    <name type="scientific">Ignavibacterium album</name>
    <dbReference type="NCBI Taxonomy" id="591197"/>
    <lineage>
        <taxon>Bacteria</taxon>
        <taxon>Pseudomonadati</taxon>
        <taxon>Ignavibacteriota</taxon>
        <taxon>Ignavibacteria</taxon>
        <taxon>Ignavibacteriales</taxon>
        <taxon>Ignavibacteriaceae</taxon>
        <taxon>Ignavibacterium</taxon>
    </lineage>
</organism>
<protein>
    <recommendedName>
        <fullName evidence="5">D-alanine--D-alanine ligase</fullName>
        <ecNumber evidence="5">6.3.2.4</ecNumber>
    </recommendedName>
</protein>
<dbReference type="GO" id="GO:0008716">
    <property type="term" value="F:D-alanine-D-alanine ligase activity"/>
    <property type="evidence" value="ECO:0007669"/>
    <property type="project" value="UniProtKB-EC"/>
</dbReference>
<comment type="similarity">
    <text evidence="4">Belongs to the D-alanine--D-alanine ligase family.</text>
</comment>
<evidence type="ECO:0000256" key="12">
    <source>
        <dbReference type="ARBA" id="ARBA00023316"/>
    </source>
</evidence>
<evidence type="ECO:0000256" key="3">
    <source>
        <dbReference type="ARBA" id="ARBA00004496"/>
    </source>
</evidence>
<dbReference type="SUPFAM" id="SSF52440">
    <property type="entry name" value="PreATP-grasp domain"/>
    <property type="match status" value="1"/>
</dbReference>
<evidence type="ECO:0000256" key="5">
    <source>
        <dbReference type="ARBA" id="ARBA00012216"/>
    </source>
</evidence>
<dbReference type="GO" id="GO:0071555">
    <property type="term" value="P:cell wall organization"/>
    <property type="evidence" value="ECO:0007669"/>
    <property type="project" value="UniProtKB-KW"/>
</dbReference>
<dbReference type="GO" id="GO:0005737">
    <property type="term" value="C:cytoplasm"/>
    <property type="evidence" value="ECO:0007669"/>
    <property type="project" value="UniProtKB-SubCell"/>
</dbReference>